<dbReference type="Gene3D" id="2.70.98.10">
    <property type="match status" value="1"/>
</dbReference>
<sequence>MHKKKKFNDYICKVGVISLFLTLAGCSDNKDDNTNNNDNSNDNTSSLTIKDESFGTTPSGEKITKYTLRNSKGIEVEIINYGGMITSLKVPDREGVFEDVVLGFDDLQGYIDNTSYIGALIGRYGNRIAKGQFSLNDVDYQLEINNGVNHLHGGLKGFNKQVWKSESFTENDEVGVKLTLVSPDGAGGYPGTLSTTAIYTLDDDDQLSLKFEAETDKATPVNLTGHSYFNLAVNGTITNHKLKINAQNYTPVDATLIPTGEIAEVKGTPFDFRETKEIGLNINDKNQQLVYGLGYDHNFVLDDYKAGTVRTIATLSDPHSGRIMEILSDQPGLQFYSGNFLDGTTIGKDSTQYQYREGLCLEPQFFPDSPNKANFPSTILEPGTTYSNQIVYRFSVME</sequence>
<dbReference type="Proteomes" id="UP001139333">
    <property type="component" value="Unassembled WGS sequence"/>
</dbReference>
<accession>A0A9X1ZJ24</accession>
<dbReference type="GO" id="GO:0004034">
    <property type="term" value="F:aldose 1-epimerase activity"/>
    <property type="evidence" value="ECO:0007669"/>
    <property type="project" value="UniProtKB-EC"/>
</dbReference>
<evidence type="ECO:0000256" key="1">
    <source>
        <dbReference type="ARBA" id="ARBA00004496"/>
    </source>
</evidence>
<comment type="subunit">
    <text evidence="4">Monomer.</text>
</comment>
<keyword evidence="8 9" id="KW-0119">Carbohydrate metabolism</keyword>
<dbReference type="InterPro" id="IPR047215">
    <property type="entry name" value="Galactose_mutarotase-like"/>
</dbReference>
<proteinExistence type="inferred from homology"/>
<evidence type="ECO:0000256" key="11">
    <source>
        <dbReference type="PIRSR" id="PIRSR005096-2"/>
    </source>
</evidence>
<evidence type="ECO:0000313" key="14">
    <source>
        <dbReference type="EMBL" id="MCL1142643.1"/>
    </source>
</evidence>
<dbReference type="GO" id="GO:0005737">
    <property type="term" value="C:cytoplasm"/>
    <property type="evidence" value="ECO:0007669"/>
    <property type="project" value="UniProtKB-SubCell"/>
</dbReference>
<evidence type="ECO:0000256" key="12">
    <source>
        <dbReference type="PIRSR" id="PIRSR005096-3"/>
    </source>
</evidence>
<dbReference type="NCBIfam" id="NF008277">
    <property type="entry name" value="PRK11055.1"/>
    <property type="match status" value="1"/>
</dbReference>
<feature type="region of interest" description="Disordered" evidence="13">
    <location>
        <begin position="31"/>
        <end position="57"/>
    </location>
</feature>
<organism evidence="14 15">
    <name type="scientific">Shewanella gaetbuli</name>
    <dbReference type="NCBI Taxonomy" id="220752"/>
    <lineage>
        <taxon>Bacteria</taxon>
        <taxon>Pseudomonadati</taxon>
        <taxon>Pseudomonadota</taxon>
        <taxon>Gammaproteobacteria</taxon>
        <taxon>Alteromonadales</taxon>
        <taxon>Shewanellaceae</taxon>
        <taxon>Shewanella</taxon>
    </lineage>
</organism>
<feature type="compositionally biased region" description="Low complexity" evidence="13">
    <location>
        <begin position="34"/>
        <end position="46"/>
    </location>
</feature>
<evidence type="ECO:0000256" key="4">
    <source>
        <dbReference type="ARBA" id="ARBA00011245"/>
    </source>
</evidence>
<dbReference type="AlphaFoldDB" id="A0A9X1ZJ24"/>
<evidence type="ECO:0000256" key="13">
    <source>
        <dbReference type="SAM" id="MobiDB-lite"/>
    </source>
</evidence>
<feature type="binding site" evidence="12">
    <location>
        <begin position="226"/>
        <end position="228"/>
    </location>
    <ligand>
        <name>beta-D-galactose</name>
        <dbReference type="ChEBI" id="CHEBI:27667"/>
    </ligand>
</feature>
<keyword evidence="15" id="KW-1185">Reference proteome</keyword>
<dbReference type="PROSITE" id="PS51257">
    <property type="entry name" value="PROKAR_LIPOPROTEIN"/>
    <property type="match status" value="1"/>
</dbReference>
<dbReference type="InterPro" id="IPR011013">
    <property type="entry name" value="Gal_mutarotase_sf_dom"/>
</dbReference>
<dbReference type="SUPFAM" id="SSF74650">
    <property type="entry name" value="Galactose mutarotase-like"/>
    <property type="match status" value="1"/>
</dbReference>
<name>A0A9X1ZJ24_9GAMM</name>
<dbReference type="EC" id="5.1.3.3" evidence="9"/>
<evidence type="ECO:0000313" key="15">
    <source>
        <dbReference type="Proteomes" id="UP001139333"/>
    </source>
</evidence>
<evidence type="ECO:0000256" key="5">
    <source>
        <dbReference type="ARBA" id="ARBA00022490"/>
    </source>
</evidence>
<dbReference type="PANTHER" id="PTHR10091">
    <property type="entry name" value="ALDOSE-1-EPIMERASE"/>
    <property type="match status" value="1"/>
</dbReference>
<evidence type="ECO:0000256" key="6">
    <source>
        <dbReference type="ARBA" id="ARBA00022553"/>
    </source>
</evidence>
<dbReference type="FunFam" id="2.70.98.10:FF:000003">
    <property type="entry name" value="Aldose 1-epimerase"/>
    <property type="match status" value="1"/>
</dbReference>
<comment type="similarity">
    <text evidence="3 9">Belongs to the aldose epimerase family.</text>
</comment>
<evidence type="ECO:0000256" key="9">
    <source>
        <dbReference type="PIRNR" id="PIRNR005096"/>
    </source>
</evidence>
<dbReference type="PIRSF" id="PIRSF005096">
    <property type="entry name" value="GALM"/>
    <property type="match status" value="1"/>
</dbReference>
<evidence type="ECO:0000256" key="10">
    <source>
        <dbReference type="PIRSR" id="PIRSR005096-1"/>
    </source>
</evidence>
<feature type="active site" description="Proton donor" evidence="10">
    <location>
        <position position="226"/>
    </location>
</feature>
<comment type="caution">
    <text evidence="14">The sequence shown here is derived from an EMBL/GenBank/DDBJ whole genome shotgun (WGS) entry which is preliminary data.</text>
</comment>
<comment type="subcellular location">
    <subcellularLocation>
        <location evidence="1">Cytoplasm</location>
    </subcellularLocation>
</comment>
<dbReference type="Pfam" id="PF01263">
    <property type="entry name" value="Aldose_epim"/>
    <property type="match status" value="1"/>
</dbReference>
<feature type="binding site" evidence="11">
    <location>
        <position position="296"/>
    </location>
    <ligand>
        <name>beta-D-galactose</name>
        <dbReference type="ChEBI" id="CHEBI:27667"/>
    </ligand>
</feature>
<keyword evidence="6" id="KW-0597">Phosphoprotein</keyword>
<reference evidence="14" key="1">
    <citation type="submission" date="2022-01" db="EMBL/GenBank/DDBJ databases">
        <title>Whole genome-based taxonomy of the Shewanellaceae.</title>
        <authorList>
            <person name="Martin-Rodriguez A.J."/>
        </authorList>
    </citation>
    <scope>NUCLEOTIDE SEQUENCE</scope>
    <source>
        <strain evidence="14">DSM 16422</strain>
    </source>
</reference>
<comment type="pathway">
    <text evidence="2 9">Carbohydrate metabolism; hexose metabolism.</text>
</comment>
<keyword evidence="5" id="KW-0963">Cytoplasm</keyword>
<dbReference type="GO" id="GO:0030246">
    <property type="term" value="F:carbohydrate binding"/>
    <property type="evidence" value="ECO:0007669"/>
    <property type="project" value="InterPro"/>
</dbReference>
<dbReference type="GO" id="GO:0006006">
    <property type="term" value="P:glucose metabolic process"/>
    <property type="evidence" value="ECO:0007669"/>
    <property type="project" value="TreeGrafter"/>
</dbReference>
<dbReference type="CDD" id="cd09019">
    <property type="entry name" value="galactose_mutarotase_like"/>
    <property type="match status" value="1"/>
</dbReference>
<evidence type="ECO:0000256" key="3">
    <source>
        <dbReference type="ARBA" id="ARBA00006206"/>
    </source>
</evidence>
<protein>
    <recommendedName>
        <fullName evidence="9">Aldose 1-epimerase</fullName>
        <ecNumber evidence="9">5.1.3.3</ecNumber>
    </recommendedName>
</protein>
<dbReference type="InterPro" id="IPR015443">
    <property type="entry name" value="Aldose_1-epimerase"/>
</dbReference>
<dbReference type="InterPro" id="IPR014718">
    <property type="entry name" value="GH-type_carb-bd"/>
</dbReference>
<evidence type="ECO:0000256" key="7">
    <source>
        <dbReference type="ARBA" id="ARBA00023235"/>
    </source>
</evidence>
<evidence type="ECO:0000256" key="2">
    <source>
        <dbReference type="ARBA" id="ARBA00005028"/>
    </source>
</evidence>
<dbReference type="RefSeq" id="WP_248995319.1">
    <property type="nucleotide sequence ID" value="NZ_JAKIKP010000004.1"/>
</dbReference>
<dbReference type="GO" id="GO:0033499">
    <property type="term" value="P:galactose catabolic process via UDP-galactose, Leloir pathway"/>
    <property type="evidence" value="ECO:0007669"/>
    <property type="project" value="TreeGrafter"/>
</dbReference>
<comment type="catalytic activity">
    <reaction evidence="9">
        <text>alpha-D-glucose = beta-D-glucose</text>
        <dbReference type="Rhea" id="RHEA:10264"/>
        <dbReference type="ChEBI" id="CHEBI:15903"/>
        <dbReference type="ChEBI" id="CHEBI:17925"/>
        <dbReference type="EC" id="5.1.3.3"/>
    </reaction>
</comment>
<gene>
    <name evidence="14" type="ORF">L2672_08075</name>
</gene>
<dbReference type="PANTHER" id="PTHR10091:SF0">
    <property type="entry name" value="GALACTOSE MUTAROTASE"/>
    <property type="match status" value="1"/>
</dbReference>
<dbReference type="EMBL" id="JAKIKP010000004">
    <property type="protein sequence ID" value="MCL1142643.1"/>
    <property type="molecule type" value="Genomic_DNA"/>
</dbReference>
<evidence type="ECO:0000256" key="8">
    <source>
        <dbReference type="ARBA" id="ARBA00023277"/>
    </source>
</evidence>
<dbReference type="InterPro" id="IPR008183">
    <property type="entry name" value="Aldose_1/G6P_1-epimerase"/>
</dbReference>
<keyword evidence="7 9" id="KW-0413">Isomerase</keyword>
<feature type="binding site" evidence="12">
    <location>
        <begin position="126"/>
        <end position="127"/>
    </location>
    <ligand>
        <name>beta-D-galactose</name>
        <dbReference type="ChEBI" id="CHEBI:27667"/>
    </ligand>
</feature>
<feature type="active site" description="Proton acceptor" evidence="10">
    <location>
        <position position="362"/>
    </location>
</feature>